<dbReference type="Proteomes" id="UP000218181">
    <property type="component" value="Unassembled WGS sequence"/>
</dbReference>
<dbReference type="Pfam" id="PF22772">
    <property type="entry name" value="WsaF_C"/>
    <property type="match status" value="1"/>
</dbReference>
<dbReference type="Gene3D" id="3.40.50.2000">
    <property type="entry name" value="Glycogen Phosphorylase B"/>
    <property type="match status" value="1"/>
</dbReference>
<dbReference type="Gene3D" id="3.40.50.11090">
    <property type="match status" value="1"/>
</dbReference>
<organism evidence="3 4">
    <name type="scientific">Lactococcus fujiensis JCM 16395</name>
    <dbReference type="NCBI Taxonomy" id="1291764"/>
    <lineage>
        <taxon>Bacteria</taxon>
        <taxon>Bacillati</taxon>
        <taxon>Bacillota</taxon>
        <taxon>Bacilli</taxon>
        <taxon>Lactobacillales</taxon>
        <taxon>Streptococcaceae</taxon>
        <taxon>Lactococcus</taxon>
    </lineage>
</organism>
<dbReference type="EMBL" id="JXJU01000001">
    <property type="protein sequence ID" value="PCS01432.1"/>
    <property type="molecule type" value="Genomic_DNA"/>
</dbReference>
<sequence length="417" mass="48534">MKKIPLHLGHRIEHRIKKNIYLYDPQKFDALKKINFYKSSDSSHKIRINLLINNINKNQMYGGIKTALDLFDQVVNELNGDARIIIQAPLTQETIDQYAGWEVDELENEHPAHRLLTSLAWKNGEQRKIDVKAEDIFMTTYWSTHYCVADVLNYQKEVFGVENKIIYLIQDFEPSFSAWSDNYLLCESTYHTPNTFAIINSSELAHYLHRLGYHFYHESVFFPRLTPEIAQALNQDKHVKKKKQILFYGRPNFSRNCFPLIIEAINHFQKEHRDLAKEWQFISIGSSLKKKVRLYDGSLLETKGKMPLADYANLLKESSVGISLMCSPHPSYPPLEMAAANLITITNQFVDKDMREFSNHIISLDYVTIENLSGTIYSAISVSEETDFKNNINPAFFDNKNQFNEILQEIKAEFLHR</sequence>
<accession>A0A2A5RPT0</accession>
<evidence type="ECO:0000313" key="3">
    <source>
        <dbReference type="EMBL" id="PCS01432.1"/>
    </source>
</evidence>
<protein>
    <recommendedName>
        <fullName evidence="5">Glycosyltransferase</fullName>
    </recommendedName>
</protein>
<dbReference type="Pfam" id="PF21374">
    <property type="entry name" value="WsaF_N"/>
    <property type="match status" value="1"/>
</dbReference>
<dbReference type="AlphaFoldDB" id="A0A2A5RPT0"/>
<gene>
    <name evidence="3" type="ORF">RT41_GL000196</name>
</gene>
<dbReference type="InterPro" id="IPR055050">
    <property type="entry name" value="WsaF_C"/>
</dbReference>
<dbReference type="STRING" id="1291764.GCA_001311235_00303"/>
<dbReference type="InterPro" id="IPR048510">
    <property type="entry name" value="WsaF_N"/>
</dbReference>
<feature type="domain" description="WsaF N-terminal" evidence="1">
    <location>
        <begin position="47"/>
        <end position="201"/>
    </location>
</feature>
<reference evidence="3 4" key="1">
    <citation type="submission" date="2014-12" db="EMBL/GenBank/DDBJ databases">
        <title>Draft genome sequences of 10 type strains of Lactococcus.</title>
        <authorList>
            <person name="Sun Z."/>
            <person name="Zhong Z."/>
            <person name="Liu W."/>
            <person name="Zhang W."/>
            <person name="Zhang H."/>
        </authorList>
    </citation>
    <scope>NUCLEOTIDE SEQUENCE [LARGE SCALE GENOMIC DNA]</scope>
    <source>
        <strain evidence="3 4">JCM 16395</strain>
    </source>
</reference>
<evidence type="ECO:0000313" key="4">
    <source>
        <dbReference type="Proteomes" id="UP000218181"/>
    </source>
</evidence>
<proteinExistence type="predicted"/>
<feature type="domain" description="WsaF C-terminal" evidence="2">
    <location>
        <begin position="243"/>
        <end position="375"/>
    </location>
</feature>
<evidence type="ECO:0008006" key="5">
    <source>
        <dbReference type="Google" id="ProtNLM"/>
    </source>
</evidence>
<comment type="caution">
    <text evidence="3">The sequence shown here is derived from an EMBL/GenBank/DDBJ whole genome shotgun (WGS) entry which is preliminary data.</text>
</comment>
<keyword evidence="4" id="KW-1185">Reference proteome</keyword>
<name>A0A2A5RPT0_9LACT</name>
<evidence type="ECO:0000259" key="2">
    <source>
        <dbReference type="Pfam" id="PF22772"/>
    </source>
</evidence>
<dbReference type="SUPFAM" id="SSF53756">
    <property type="entry name" value="UDP-Glycosyltransferase/glycogen phosphorylase"/>
    <property type="match status" value="1"/>
</dbReference>
<evidence type="ECO:0000259" key="1">
    <source>
        <dbReference type="Pfam" id="PF21374"/>
    </source>
</evidence>
<dbReference type="GO" id="GO:0030247">
    <property type="term" value="F:polysaccharide binding"/>
    <property type="evidence" value="ECO:0007669"/>
    <property type="project" value="InterPro"/>
</dbReference>